<comment type="caution">
    <text evidence="1">The sequence shown here is derived from an EMBL/GenBank/DDBJ whole genome shotgun (WGS) entry which is preliminary data.</text>
</comment>
<organism evidence="1 2">
    <name type="scientific">Candidatus Thermofonsia Clade 3 bacterium</name>
    <dbReference type="NCBI Taxonomy" id="2364212"/>
    <lineage>
        <taxon>Bacteria</taxon>
        <taxon>Bacillati</taxon>
        <taxon>Chloroflexota</taxon>
        <taxon>Candidatus Thermofontia</taxon>
        <taxon>Candidatus Thermofonsia Clade 3</taxon>
    </lineage>
</organism>
<dbReference type="Proteomes" id="UP000230790">
    <property type="component" value="Unassembled WGS sequence"/>
</dbReference>
<proteinExistence type="predicted"/>
<sequence>METLGILAVAFAFVLLQWGHALLGVETKLNSRVAVALAKLQWGHALLGVETNSDLRPVC</sequence>
<dbReference type="AlphaFoldDB" id="A0A2M8QA55"/>
<protein>
    <submittedName>
        <fullName evidence="1">Uncharacterized protein</fullName>
    </submittedName>
</protein>
<reference evidence="1 2" key="1">
    <citation type="submission" date="2017-11" db="EMBL/GenBank/DDBJ databases">
        <title>Evolution of Phototrophy in the Chloroflexi Phylum Driven by Horizontal Gene Transfer.</title>
        <authorList>
            <person name="Ward L.M."/>
            <person name="Hemp J."/>
            <person name="Shih P.M."/>
            <person name="Mcglynn S.E."/>
            <person name="Fischer W."/>
        </authorList>
    </citation>
    <scope>NUCLEOTIDE SEQUENCE [LARGE SCALE GENOMIC DNA]</scope>
    <source>
        <strain evidence="1">JP3_7</strain>
    </source>
</reference>
<dbReference type="EMBL" id="PGTN01000117">
    <property type="protein sequence ID" value="PJF46640.1"/>
    <property type="molecule type" value="Genomic_DNA"/>
</dbReference>
<name>A0A2M8QA55_9CHLR</name>
<accession>A0A2M8QA55</accession>
<gene>
    <name evidence="1" type="ORF">CUN48_12780</name>
</gene>
<evidence type="ECO:0000313" key="1">
    <source>
        <dbReference type="EMBL" id="PJF46640.1"/>
    </source>
</evidence>
<evidence type="ECO:0000313" key="2">
    <source>
        <dbReference type="Proteomes" id="UP000230790"/>
    </source>
</evidence>